<reference evidence="1" key="1">
    <citation type="journal article" date="2021" name="New Phytol.">
        <title>Evolutionary innovations through gain and loss of genes in the ectomycorrhizal Boletales.</title>
        <authorList>
            <person name="Wu G."/>
            <person name="Miyauchi S."/>
            <person name="Morin E."/>
            <person name="Kuo A."/>
            <person name="Drula E."/>
            <person name="Varga T."/>
            <person name="Kohler A."/>
            <person name="Feng B."/>
            <person name="Cao Y."/>
            <person name="Lipzen A."/>
            <person name="Daum C."/>
            <person name="Hundley H."/>
            <person name="Pangilinan J."/>
            <person name="Johnson J."/>
            <person name="Barry K."/>
            <person name="LaButti K."/>
            <person name="Ng V."/>
            <person name="Ahrendt S."/>
            <person name="Min B."/>
            <person name="Choi I.G."/>
            <person name="Park H."/>
            <person name="Plett J.M."/>
            <person name="Magnuson J."/>
            <person name="Spatafora J.W."/>
            <person name="Nagy L.G."/>
            <person name="Henrissat B."/>
            <person name="Grigoriev I.V."/>
            <person name="Yang Z.L."/>
            <person name="Xu J."/>
            <person name="Martin F.M."/>
        </authorList>
    </citation>
    <scope>NUCLEOTIDE SEQUENCE</scope>
    <source>
        <strain evidence="1">ATCC 28755</strain>
    </source>
</reference>
<evidence type="ECO:0000313" key="1">
    <source>
        <dbReference type="EMBL" id="KAH7913317.1"/>
    </source>
</evidence>
<evidence type="ECO:0000313" key="2">
    <source>
        <dbReference type="Proteomes" id="UP000790377"/>
    </source>
</evidence>
<protein>
    <submittedName>
        <fullName evidence="1">WD40-repeat-containing domain protein</fullName>
    </submittedName>
</protein>
<proteinExistence type="predicted"/>
<gene>
    <name evidence="1" type="ORF">BJ138DRAFT_1059319</name>
</gene>
<sequence>MSFKNVALYPANPNTTRGAATKLSASKNKIAYANGKSIIIRDLNNPSASTIFSGHVHATTVARVSPSGYYCASADASGTVKVWDIVGEDQVIKGDYKVISGRINDVAWDGESKRIIAVGEGREKFGHAFMMDTGTSSGEIAGHSKVINAVSIRHQRPFRAATAGDDTQIIFYQGAPYKYEKTIKTHTKFVQDVQYAPSGELFASVGSDSKIFIYDGKTGDTVEEITDSPHKGSVMACSWSPDSRSLLTSSMDRTVKLWDIQTRKMTATWTVGQSITHQQVGNTWSGEKDLVSLSMSGDLNVFDSRASDKPARIFQAPQKAITTATLFSSDTFLVGSADGRIHSYETSLESVALIAGDGHSNLVSAIASTNGKAFSAGYDDRVREIETEAKQFTPASFNTASQPKSIAVASDGTAFISETGGVEAVRDNQRVFELKANYSPSAIAVGGDVVAIGGEDHKVHHYSWDGKALKETFALEGNRGPITAIAVSGDGKLLASGDSSGKILLFDVVERKLITNRWTFHTARITSLSFLPQPTPTQSPTHLASGSLDTNVYIWSIEKPSSQVAIKNAASGGASSVLWLSPTGNKARLVSTGADACARIWEVVLP</sequence>
<name>A0ACB8AJC2_9AGAM</name>
<organism evidence="1 2">
    <name type="scientific">Hygrophoropsis aurantiaca</name>
    <dbReference type="NCBI Taxonomy" id="72124"/>
    <lineage>
        <taxon>Eukaryota</taxon>
        <taxon>Fungi</taxon>
        <taxon>Dikarya</taxon>
        <taxon>Basidiomycota</taxon>
        <taxon>Agaricomycotina</taxon>
        <taxon>Agaricomycetes</taxon>
        <taxon>Agaricomycetidae</taxon>
        <taxon>Boletales</taxon>
        <taxon>Coniophorineae</taxon>
        <taxon>Hygrophoropsidaceae</taxon>
        <taxon>Hygrophoropsis</taxon>
    </lineage>
</organism>
<comment type="caution">
    <text evidence="1">The sequence shown here is derived from an EMBL/GenBank/DDBJ whole genome shotgun (WGS) entry which is preliminary data.</text>
</comment>
<keyword evidence="2" id="KW-1185">Reference proteome</keyword>
<dbReference type="EMBL" id="MU267633">
    <property type="protein sequence ID" value="KAH7913317.1"/>
    <property type="molecule type" value="Genomic_DNA"/>
</dbReference>
<accession>A0ACB8AJC2</accession>
<dbReference type="Proteomes" id="UP000790377">
    <property type="component" value="Unassembled WGS sequence"/>
</dbReference>